<evidence type="ECO:0000313" key="2">
    <source>
        <dbReference type="EMBL" id="CAI4013413.1"/>
    </source>
</evidence>
<dbReference type="InterPro" id="IPR036155">
    <property type="entry name" value="Crypto/Photolyase_N_sf"/>
</dbReference>
<comment type="caution">
    <text evidence="2">The sequence shown here is derived from an EMBL/GenBank/DDBJ whole genome shotgun (WGS) entry which is preliminary data.</text>
</comment>
<dbReference type="GO" id="GO:0071949">
    <property type="term" value="F:FAD binding"/>
    <property type="evidence" value="ECO:0007669"/>
    <property type="project" value="TreeGrafter"/>
</dbReference>
<dbReference type="PANTHER" id="PTHR11455">
    <property type="entry name" value="CRYPTOCHROME"/>
    <property type="match status" value="1"/>
</dbReference>
<reference evidence="2" key="1">
    <citation type="submission" date="2022-10" db="EMBL/GenBank/DDBJ databases">
        <authorList>
            <person name="Chen Y."/>
            <person name="Dougan E. K."/>
            <person name="Chan C."/>
            <person name="Rhodes N."/>
            <person name="Thang M."/>
        </authorList>
    </citation>
    <scope>NUCLEOTIDE SEQUENCE</scope>
</reference>
<dbReference type="PANTHER" id="PTHR11455:SF22">
    <property type="entry name" value="CRYPTOCHROME DASH"/>
    <property type="match status" value="1"/>
</dbReference>
<dbReference type="AlphaFoldDB" id="A0A9P1DRF8"/>
<evidence type="ECO:0000313" key="5">
    <source>
        <dbReference type="Proteomes" id="UP001152797"/>
    </source>
</evidence>
<dbReference type="GO" id="GO:0003904">
    <property type="term" value="F:deoxyribodipyrimidine photo-lyase activity"/>
    <property type="evidence" value="ECO:0007669"/>
    <property type="project" value="TreeGrafter"/>
</dbReference>
<accession>A0A9P1DRF8</accession>
<keyword evidence="5" id="KW-1185">Reference proteome</keyword>
<evidence type="ECO:0000313" key="3">
    <source>
        <dbReference type="EMBL" id="CAL1166788.1"/>
    </source>
</evidence>
<feature type="domain" description="Photolyase/cryptochrome alpha/beta" evidence="1">
    <location>
        <begin position="60"/>
        <end position="163"/>
    </location>
</feature>
<dbReference type="Pfam" id="PF00875">
    <property type="entry name" value="DNA_photolyase"/>
    <property type="match status" value="1"/>
</dbReference>
<evidence type="ECO:0000313" key="4">
    <source>
        <dbReference type="EMBL" id="CAL4800725.1"/>
    </source>
</evidence>
<reference evidence="3" key="2">
    <citation type="submission" date="2024-04" db="EMBL/GenBank/DDBJ databases">
        <authorList>
            <person name="Chen Y."/>
            <person name="Shah S."/>
            <person name="Dougan E. K."/>
            <person name="Thang M."/>
            <person name="Chan C."/>
        </authorList>
    </citation>
    <scope>NUCLEOTIDE SEQUENCE [LARGE SCALE GENOMIC DNA]</scope>
</reference>
<dbReference type="OrthoDB" id="435881at2759"/>
<dbReference type="GO" id="GO:0000719">
    <property type="term" value="P:photoreactive repair"/>
    <property type="evidence" value="ECO:0007669"/>
    <property type="project" value="TreeGrafter"/>
</dbReference>
<dbReference type="EMBL" id="CAMXCT030005848">
    <property type="protein sequence ID" value="CAL4800725.1"/>
    <property type="molecule type" value="Genomic_DNA"/>
</dbReference>
<dbReference type="EMBL" id="CAMXCT010005848">
    <property type="protein sequence ID" value="CAI4013413.1"/>
    <property type="molecule type" value="Genomic_DNA"/>
</dbReference>
<feature type="non-terminal residue" evidence="2">
    <location>
        <position position="163"/>
    </location>
</feature>
<protein>
    <submittedName>
        <fullName evidence="4">Cryptochrome DASH, chloroplastic/mitochondrial</fullName>
    </submittedName>
</protein>
<dbReference type="PROSITE" id="PS51645">
    <property type="entry name" value="PHR_CRY_ALPHA_BETA"/>
    <property type="match status" value="1"/>
</dbReference>
<dbReference type="Gene3D" id="3.40.50.620">
    <property type="entry name" value="HUPs"/>
    <property type="match status" value="1"/>
</dbReference>
<dbReference type="GO" id="GO:0003677">
    <property type="term" value="F:DNA binding"/>
    <property type="evidence" value="ECO:0007669"/>
    <property type="project" value="TreeGrafter"/>
</dbReference>
<dbReference type="InterPro" id="IPR006050">
    <property type="entry name" value="DNA_photolyase_N"/>
</dbReference>
<dbReference type="InterPro" id="IPR002081">
    <property type="entry name" value="Cryptochrome/DNA_photolyase_1"/>
</dbReference>
<evidence type="ECO:0000259" key="1">
    <source>
        <dbReference type="PROSITE" id="PS51645"/>
    </source>
</evidence>
<gene>
    <name evidence="2" type="ORF">C1SCF055_LOCUS38385</name>
</gene>
<dbReference type="SUPFAM" id="SSF52425">
    <property type="entry name" value="Cryptochrome/photolyase, N-terminal domain"/>
    <property type="match status" value="1"/>
</dbReference>
<dbReference type="InterPro" id="IPR014729">
    <property type="entry name" value="Rossmann-like_a/b/a_fold"/>
</dbReference>
<sequence length="163" mass="18520">DHVFVLWKTNKGLTALVRLMSSVGEFPGSFKALELIIMSSTECRDAIGSSLALMPGKERVNVVWFKCTDLRCHDHAALKAAHQGPLPVLHVYVFDPFWHAGRTRLCGFPKTGAIRNRFQIEAVQDLAERLREKGHVLNVRSQLSTKQCFEELCQDRGIYTEYF</sequence>
<name>A0A9P1DRF8_9DINO</name>
<organism evidence="2">
    <name type="scientific">Cladocopium goreaui</name>
    <dbReference type="NCBI Taxonomy" id="2562237"/>
    <lineage>
        <taxon>Eukaryota</taxon>
        <taxon>Sar</taxon>
        <taxon>Alveolata</taxon>
        <taxon>Dinophyceae</taxon>
        <taxon>Suessiales</taxon>
        <taxon>Symbiodiniaceae</taxon>
        <taxon>Cladocopium</taxon>
    </lineage>
</organism>
<proteinExistence type="predicted"/>
<dbReference type="Proteomes" id="UP001152797">
    <property type="component" value="Unassembled WGS sequence"/>
</dbReference>
<dbReference type="EMBL" id="CAMXCT020005848">
    <property type="protein sequence ID" value="CAL1166788.1"/>
    <property type="molecule type" value="Genomic_DNA"/>
</dbReference>